<evidence type="ECO:0000256" key="5">
    <source>
        <dbReference type="SAM" id="Phobius"/>
    </source>
</evidence>
<dbReference type="PANTHER" id="PTHR12714">
    <property type="entry name" value="PROTEIN-S ISOPRENYLCYSTEINE O-METHYLTRANSFERASE"/>
    <property type="match status" value="1"/>
</dbReference>
<comment type="caution">
    <text evidence="6">The sequence shown here is derived from an EMBL/GenBank/DDBJ whole genome shotgun (WGS) entry which is preliminary data.</text>
</comment>
<dbReference type="EMBL" id="PIQN01000007">
    <property type="protein sequence ID" value="PKA43281.1"/>
    <property type="molecule type" value="Genomic_DNA"/>
</dbReference>
<dbReference type="Proteomes" id="UP000232164">
    <property type="component" value="Unassembled WGS sequence"/>
</dbReference>
<gene>
    <name evidence="6" type="ORF">CWR43_09835</name>
</gene>
<dbReference type="Pfam" id="PF04140">
    <property type="entry name" value="ICMT"/>
    <property type="match status" value="1"/>
</dbReference>
<evidence type="ECO:0000256" key="2">
    <source>
        <dbReference type="ARBA" id="ARBA00022692"/>
    </source>
</evidence>
<evidence type="ECO:0000256" key="4">
    <source>
        <dbReference type="ARBA" id="ARBA00023136"/>
    </source>
</evidence>
<dbReference type="STRING" id="1041146.GCA_000427985_06358"/>
<dbReference type="AlphaFoldDB" id="A0A2N0DB05"/>
<accession>A0A2N0DB05</accession>
<proteinExistence type="predicted"/>
<evidence type="ECO:0000256" key="3">
    <source>
        <dbReference type="ARBA" id="ARBA00022989"/>
    </source>
</evidence>
<organism evidence="6 7">
    <name type="scientific">Rhizobium sullae</name>
    <name type="common">Rhizobium hedysari</name>
    <dbReference type="NCBI Taxonomy" id="50338"/>
    <lineage>
        <taxon>Bacteria</taxon>
        <taxon>Pseudomonadati</taxon>
        <taxon>Pseudomonadota</taxon>
        <taxon>Alphaproteobacteria</taxon>
        <taxon>Hyphomicrobiales</taxon>
        <taxon>Rhizobiaceae</taxon>
        <taxon>Rhizobium/Agrobacterium group</taxon>
        <taxon>Rhizobium</taxon>
    </lineage>
</organism>
<dbReference type="Gene3D" id="1.20.120.1630">
    <property type="match status" value="1"/>
</dbReference>
<dbReference type="GO" id="GO:0032259">
    <property type="term" value="P:methylation"/>
    <property type="evidence" value="ECO:0007669"/>
    <property type="project" value="UniProtKB-KW"/>
</dbReference>
<feature type="transmembrane region" description="Helical" evidence="5">
    <location>
        <begin position="102"/>
        <end position="125"/>
    </location>
</feature>
<protein>
    <submittedName>
        <fullName evidence="6">Isoprenylcysteine carboxyl methyltransferase</fullName>
    </submittedName>
</protein>
<feature type="transmembrane region" description="Helical" evidence="5">
    <location>
        <begin position="6"/>
        <end position="27"/>
    </location>
</feature>
<keyword evidence="4 5" id="KW-0472">Membrane</keyword>
<sequence>MSDTPAYGLWSLVIINSMVFIVFAASFTRLETKRDWRSLGAFSAFVVALFTEMYGFPLTIYLLSGWLGRHFPGVDFWSHDAGHLLEMTLGWRVNPHLGPFHLASNILIVAGFWLLASSWHVLYAAQRDRRLATTGPYARVRHPQYDAFVVIMIGFLLQWPTLVTLVMFPVLVWVYIRLAKREEVASRAEFGSKWDAYARTVPQFLPRFGRGTNAAGSDRGGAVHD</sequence>
<dbReference type="InterPro" id="IPR007269">
    <property type="entry name" value="ICMT_MeTrfase"/>
</dbReference>
<keyword evidence="2 5" id="KW-0812">Transmembrane</keyword>
<evidence type="ECO:0000313" key="6">
    <source>
        <dbReference type="EMBL" id="PKA43281.1"/>
    </source>
</evidence>
<feature type="transmembrane region" description="Helical" evidence="5">
    <location>
        <begin position="145"/>
        <end position="176"/>
    </location>
</feature>
<evidence type="ECO:0000313" key="7">
    <source>
        <dbReference type="Proteomes" id="UP000232164"/>
    </source>
</evidence>
<dbReference type="PANTHER" id="PTHR12714:SF9">
    <property type="entry name" value="PROTEIN-S-ISOPRENYLCYSTEINE O-METHYLTRANSFERASE"/>
    <property type="match status" value="1"/>
</dbReference>
<dbReference type="GO" id="GO:0016020">
    <property type="term" value="C:membrane"/>
    <property type="evidence" value="ECO:0007669"/>
    <property type="project" value="UniProtKB-SubCell"/>
</dbReference>
<reference evidence="6 7" key="1">
    <citation type="submission" date="2017-11" db="EMBL/GenBank/DDBJ databases">
        <authorList>
            <person name="Han C.G."/>
        </authorList>
    </citation>
    <scope>NUCLEOTIDE SEQUENCE [LARGE SCALE GENOMIC DNA]</scope>
    <source>
        <strain evidence="6 7">HCNT1</strain>
    </source>
</reference>
<dbReference type="RefSeq" id="WP_100770959.1">
    <property type="nucleotide sequence ID" value="NZ_PIQN01000007.1"/>
</dbReference>
<keyword evidence="3 5" id="KW-1133">Transmembrane helix</keyword>
<keyword evidence="6" id="KW-0489">Methyltransferase</keyword>
<name>A0A2N0DB05_RHISU</name>
<dbReference type="GO" id="GO:0004671">
    <property type="term" value="F:protein C-terminal S-isoprenylcysteine carboxyl O-methyltransferase activity"/>
    <property type="evidence" value="ECO:0007669"/>
    <property type="project" value="InterPro"/>
</dbReference>
<reference evidence="6 7" key="2">
    <citation type="submission" date="2017-12" db="EMBL/GenBank/DDBJ databases">
        <title>Genome sequence of Rhizobium sullae HCNT1 isolated from Sulla coronaria nodules and featuring peculiar denitrification phenotypes.</title>
        <authorList>
            <person name="De Diego-Diaz B."/>
            <person name="Treu L."/>
            <person name="Campanaro S."/>
            <person name="Da Silva Duarte V."/>
            <person name="Basaglia M."/>
            <person name="Favaro L."/>
            <person name="Casella S."/>
            <person name="Squartini A."/>
        </authorList>
    </citation>
    <scope>NUCLEOTIDE SEQUENCE [LARGE SCALE GENOMIC DNA]</scope>
    <source>
        <strain evidence="6 7">HCNT1</strain>
    </source>
</reference>
<feature type="transmembrane region" description="Helical" evidence="5">
    <location>
        <begin position="39"/>
        <end position="63"/>
    </location>
</feature>
<keyword evidence="6" id="KW-0808">Transferase</keyword>
<evidence type="ECO:0000256" key="1">
    <source>
        <dbReference type="ARBA" id="ARBA00004141"/>
    </source>
</evidence>
<comment type="subcellular location">
    <subcellularLocation>
        <location evidence="1">Membrane</location>
        <topology evidence="1">Multi-pass membrane protein</topology>
    </subcellularLocation>
</comment>